<comment type="similarity">
    <text evidence="1">Belongs to the AHA1 family.</text>
</comment>
<dbReference type="InterPro" id="IPR013538">
    <property type="entry name" value="ASHA1/2-like_C"/>
</dbReference>
<feature type="domain" description="Activator of Hsp90 ATPase homologue 1/2-like C-terminal" evidence="2">
    <location>
        <begin position="183"/>
        <end position="318"/>
    </location>
</feature>
<sequence>MSHYKQSLVIEAKPETVYAALTTPQGLRGWWTQDCDVETAVGGTLKFRFGEHYKHMRIEQLLPDREVRWQCTLAHINVESFSRKDEWVGTQIVFHLSPERGGKTRLDFEHIGLVPAFECHEVCVAGWNTFIESLRLYTETGHGNPWSMCEASKLNGEKRMDNIEGKEAPASTDRIERSVIIEAPRERVWNALSNAESFGTWFGANLKGQQFVPGQRTVGPITIPNLEHVKFDVIIERIEPTNLMSYRWHPANLDPAIDYEQEPRTLVTFTLADLPGNQTKLTVVETGFDNVPPSRRMEAFRMNSNGWVWQLDNVKRYAEAHVAA</sequence>
<keyword evidence="4" id="KW-1185">Reference proteome</keyword>
<evidence type="ECO:0000256" key="1">
    <source>
        <dbReference type="ARBA" id="ARBA00006817"/>
    </source>
</evidence>
<dbReference type="EMBL" id="JAYXHS010000002">
    <property type="protein sequence ID" value="MEC5386561.1"/>
    <property type="molecule type" value="Genomic_DNA"/>
</dbReference>
<reference evidence="3 4" key="1">
    <citation type="submission" date="2024-01" db="EMBL/GenBank/DDBJ databases">
        <title>Uliginosibacterium soil sp. nov.</title>
        <authorList>
            <person name="Lv Y."/>
        </authorList>
    </citation>
    <scope>NUCLEOTIDE SEQUENCE [LARGE SCALE GENOMIC DNA]</scope>
    <source>
        <strain evidence="3 4">H3</strain>
    </source>
</reference>
<gene>
    <name evidence="3" type="ORF">VVD49_12565</name>
</gene>
<accession>A0ABU6K568</accession>
<dbReference type="SUPFAM" id="SSF55961">
    <property type="entry name" value="Bet v1-like"/>
    <property type="match status" value="2"/>
</dbReference>
<feature type="domain" description="Activator of Hsp90 ATPase homologue 1/2-like C-terminal" evidence="2">
    <location>
        <begin position="12"/>
        <end position="137"/>
    </location>
</feature>
<dbReference type="InterPro" id="IPR023393">
    <property type="entry name" value="START-like_dom_sf"/>
</dbReference>
<dbReference type="RefSeq" id="WP_327599521.1">
    <property type="nucleotide sequence ID" value="NZ_JAYXHS010000002.1"/>
</dbReference>
<dbReference type="Pfam" id="PF08327">
    <property type="entry name" value="AHSA1"/>
    <property type="match status" value="2"/>
</dbReference>
<name>A0ABU6K568_9RHOO</name>
<dbReference type="Proteomes" id="UP001331561">
    <property type="component" value="Unassembled WGS sequence"/>
</dbReference>
<evidence type="ECO:0000313" key="3">
    <source>
        <dbReference type="EMBL" id="MEC5386561.1"/>
    </source>
</evidence>
<organism evidence="3 4">
    <name type="scientific">Uliginosibacterium silvisoli</name>
    <dbReference type="NCBI Taxonomy" id="3114758"/>
    <lineage>
        <taxon>Bacteria</taxon>
        <taxon>Pseudomonadati</taxon>
        <taxon>Pseudomonadota</taxon>
        <taxon>Betaproteobacteria</taxon>
        <taxon>Rhodocyclales</taxon>
        <taxon>Zoogloeaceae</taxon>
        <taxon>Uliginosibacterium</taxon>
    </lineage>
</organism>
<dbReference type="CDD" id="cd07814">
    <property type="entry name" value="SRPBCC_CalC_Aha1-like"/>
    <property type="match status" value="1"/>
</dbReference>
<protein>
    <submittedName>
        <fullName evidence="3">SRPBCC domain-containing protein</fullName>
    </submittedName>
</protein>
<evidence type="ECO:0000313" key="4">
    <source>
        <dbReference type="Proteomes" id="UP001331561"/>
    </source>
</evidence>
<evidence type="ECO:0000259" key="2">
    <source>
        <dbReference type="Pfam" id="PF08327"/>
    </source>
</evidence>
<dbReference type="Gene3D" id="3.30.530.20">
    <property type="match status" value="2"/>
</dbReference>
<dbReference type="CDD" id="cd08898">
    <property type="entry name" value="SRPBCC_CalC_Aha1-like_5"/>
    <property type="match status" value="1"/>
</dbReference>
<comment type="caution">
    <text evidence="3">The sequence shown here is derived from an EMBL/GenBank/DDBJ whole genome shotgun (WGS) entry which is preliminary data.</text>
</comment>
<proteinExistence type="inferred from homology"/>